<keyword evidence="1" id="KW-1133">Transmembrane helix</keyword>
<sequence length="177" mass="19341">MEQIAHTWWLVLIRGILAVIFGILALIWPAITLYVLVIFFGAYAIVSGIFSLFAGFRHDVKSRAWLIISGIIGILAGIVAFVWPGITSLALLFVIAFWAIFGGVSEIIAGIQMRKVIEDEWMLIIGGILSVIFGVLLLIWPGAGALTLVWLVGIFAILYGITMIVLSFRVKKLAPTA</sequence>
<gene>
    <name evidence="2" type="ORF">ACFSJ0_06410</name>
</gene>
<feature type="transmembrane region" description="Helical" evidence="1">
    <location>
        <begin position="33"/>
        <end position="53"/>
    </location>
</feature>
<name>A0ABW4G1S0_9ACTN</name>
<reference evidence="3" key="1">
    <citation type="journal article" date="2019" name="Int. J. Syst. Evol. Microbiol.">
        <title>The Global Catalogue of Microorganisms (GCM) 10K type strain sequencing project: providing services to taxonomists for standard genome sequencing and annotation.</title>
        <authorList>
            <consortium name="The Broad Institute Genomics Platform"/>
            <consortium name="The Broad Institute Genome Sequencing Center for Infectious Disease"/>
            <person name="Wu L."/>
            <person name="Ma J."/>
        </authorList>
    </citation>
    <scope>NUCLEOTIDE SEQUENCE [LARGE SCALE GENOMIC DNA]</scope>
    <source>
        <strain evidence="3">CGMCC 1.15399</strain>
    </source>
</reference>
<evidence type="ECO:0000256" key="1">
    <source>
        <dbReference type="SAM" id="Phobius"/>
    </source>
</evidence>
<feature type="transmembrane region" description="Helical" evidence="1">
    <location>
        <begin position="7"/>
        <end position="27"/>
    </location>
</feature>
<protein>
    <submittedName>
        <fullName evidence="2">HdeD family acid-resistance protein</fullName>
    </submittedName>
</protein>
<feature type="transmembrane region" description="Helical" evidence="1">
    <location>
        <begin position="65"/>
        <end position="83"/>
    </location>
</feature>
<keyword evidence="1" id="KW-0812">Transmembrane</keyword>
<feature type="transmembrane region" description="Helical" evidence="1">
    <location>
        <begin position="148"/>
        <end position="168"/>
    </location>
</feature>
<comment type="caution">
    <text evidence="2">The sequence shown here is derived from an EMBL/GenBank/DDBJ whole genome shotgun (WGS) entry which is preliminary data.</text>
</comment>
<dbReference type="PANTHER" id="PTHR34989:SF1">
    <property type="entry name" value="PROTEIN HDED"/>
    <property type="match status" value="1"/>
</dbReference>
<dbReference type="EMBL" id="JBHUCM010000005">
    <property type="protein sequence ID" value="MFD1536657.1"/>
    <property type="molecule type" value="Genomic_DNA"/>
</dbReference>
<dbReference type="Pfam" id="PF03729">
    <property type="entry name" value="DUF308"/>
    <property type="match status" value="2"/>
</dbReference>
<dbReference type="InterPro" id="IPR005325">
    <property type="entry name" value="DUF308_memb"/>
</dbReference>
<organism evidence="2 3">
    <name type="scientific">Nonomuraea guangzhouensis</name>
    <dbReference type="NCBI Taxonomy" id="1291555"/>
    <lineage>
        <taxon>Bacteria</taxon>
        <taxon>Bacillati</taxon>
        <taxon>Actinomycetota</taxon>
        <taxon>Actinomycetes</taxon>
        <taxon>Streptosporangiales</taxon>
        <taxon>Streptosporangiaceae</taxon>
        <taxon>Nonomuraea</taxon>
    </lineage>
</organism>
<dbReference type="Proteomes" id="UP001597097">
    <property type="component" value="Unassembled WGS sequence"/>
</dbReference>
<dbReference type="RefSeq" id="WP_219530329.1">
    <property type="nucleotide sequence ID" value="NZ_JAHKRM010000008.1"/>
</dbReference>
<dbReference type="PANTHER" id="PTHR34989">
    <property type="entry name" value="PROTEIN HDED"/>
    <property type="match status" value="1"/>
</dbReference>
<keyword evidence="1" id="KW-0472">Membrane</keyword>
<feature type="transmembrane region" description="Helical" evidence="1">
    <location>
        <begin position="89"/>
        <end position="109"/>
    </location>
</feature>
<evidence type="ECO:0000313" key="2">
    <source>
        <dbReference type="EMBL" id="MFD1536657.1"/>
    </source>
</evidence>
<feature type="transmembrane region" description="Helical" evidence="1">
    <location>
        <begin position="121"/>
        <end position="142"/>
    </location>
</feature>
<dbReference type="InterPro" id="IPR052712">
    <property type="entry name" value="Acid_resist_chaperone_HdeD"/>
</dbReference>
<proteinExistence type="predicted"/>
<evidence type="ECO:0000313" key="3">
    <source>
        <dbReference type="Proteomes" id="UP001597097"/>
    </source>
</evidence>
<accession>A0ABW4G1S0</accession>
<keyword evidence="3" id="KW-1185">Reference proteome</keyword>